<protein>
    <submittedName>
        <fullName evidence="1">DUF2993 domain-containing protein</fullName>
    </submittedName>
</protein>
<reference evidence="1 2" key="1">
    <citation type="submission" date="2021-08" db="EMBL/GenBank/DDBJ databases">
        <title>Draft genome sequence of Spirulina subsalsa with high tolerance to salinity and hype-accumulation of phycocyanin.</title>
        <authorList>
            <person name="Pei H."/>
            <person name="Jiang L."/>
        </authorList>
    </citation>
    <scope>NUCLEOTIDE SEQUENCE [LARGE SCALE GENOMIC DNA]</scope>
    <source>
        <strain evidence="1 2">FACHB-351</strain>
    </source>
</reference>
<organism evidence="1 2">
    <name type="scientific">Spirulina subsalsa FACHB-351</name>
    <dbReference type="NCBI Taxonomy" id="234711"/>
    <lineage>
        <taxon>Bacteria</taxon>
        <taxon>Bacillati</taxon>
        <taxon>Cyanobacteriota</taxon>
        <taxon>Cyanophyceae</taxon>
        <taxon>Spirulinales</taxon>
        <taxon>Spirulinaceae</taxon>
        <taxon>Spirulina</taxon>
    </lineage>
</organism>
<gene>
    <name evidence="1" type="ORF">K4A83_18895</name>
</gene>
<dbReference type="InterPro" id="IPR021373">
    <property type="entry name" value="DUF2993"/>
</dbReference>
<dbReference type="Proteomes" id="UP001526426">
    <property type="component" value="Unassembled WGS sequence"/>
</dbReference>
<dbReference type="RefSeq" id="WP_265266229.1">
    <property type="nucleotide sequence ID" value="NZ_JAIHOM010000126.1"/>
</dbReference>
<evidence type="ECO:0000313" key="2">
    <source>
        <dbReference type="Proteomes" id="UP001526426"/>
    </source>
</evidence>
<keyword evidence="2" id="KW-1185">Reference proteome</keyword>
<comment type="caution">
    <text evidence="1">The sequence shown here is derived from an EMBL/GenBank/DDBJ whole genome shotgun (WGS) entry which is preliminary data.</text>
</comment>
<evidence type="ECO:0000313" key="1">
    <source>
        <dbReference type="EMBL" id="MCW6038326.1"/>
    </source>
</evidence>
<sequence length="265" mass="29484">MEWIVILLTGLLSGATPTGFIVESVVESNLRSRLAGVDTLAVRIDNTPSHQLLRGKVDRVRLASRGVYLTPDLRLDTLELETDPLNVDLQQLRQGGSNWRDALRQPLQGAVRLVLTEADLKQALQSPALRDRLQSIVTNLARNLPSTTPQQYQLSDLNLEFLGDNRLRLQLQARSFDTTGEDSAELTLDITGQLIVEEGRRIQFSEATILLNDNPLPPMFANIALSTLNSRLDLDSLTQQGITARLLQLDIDDERLSIAAFVRVE</sequence>
<name>A0ABT3L9Y5_9CYAN</name>
<dbReference type="Pfam" id="PF11209">
    <property type="entry name" value="LmeA"/>
    <property type="match status" value="1"/>
</dbReference>
<accession>A0ABT3L9Y5</accession>
<proteinExistence type="predicted"/>
<dbReference type="EMBL" id="JAIHOM010000126">
    <property type="protein sequence ID" value="MCW6038326.1"/>
    <property type="molecule type" value="Genomic_DNA"/>
</dbReference>